<dbReference type="SUPFAM" id="SSF56672">
    <property type="entry name" value="DNA/RNA polymerases"/>
    <property type="match status" value="1"/>
</dbReference>
<keyword evidence="6 9" id="KW-0175">Coiled coil</keyword>
<proteinExistence type="predicted"/>
<evidence type="ECO:0000256" key="3">
    <source>
        <dbReference type="ARBA" id="ARBA00022490"/>
    </source>
</evidence>
<evidence type="ECO:0000256" key="1">
    <source>
        <dbReference type="ARBA" id="ARBA00004138"/>
    </source>
</evidence>
<dbReference type="GO" id="GO:0060271">
    <property type="term" value="P:cilium assembly"/>
    <property type="evidence" value="ECO:0007669"/>
    <property type="project" value="TreeGrafter"/>
</dbReference>
<evidence type="ECO:0000256" key="7">
    <source>
        <dbReference type="ARBA" id="ARBA00023212"/>
    </source>
</evidence>
<evidence type="ECO:0000256" key="8">
    <source>
        <dbReference type="ARBA" id="ARBA00023273"/>
    </source>
</evidence>
<dbReference type="PANTHER" id="PTHR14885">
    <property type="entry name" value="CILIA- AND FLAGELLA-ASSOCIATED PROTEIN 43-RELATED"/>
    <property type="match status" value="1"/>
</dbReference>
<evidence type="ECO:0000256" key="9">
    <source>
        <dbReference type="SAM" id="Coils"/>
    </source>
</evidence>
<name>A0A2P4YHM5_9STRA</name>
<dbReference type="Pfam" id="PF25828">
    <property type="entry name" value="CC_Cfap43"/>
    <property type="match status" value="1"/>
</dbReference>
<sequence>MIEIFVHSRAEGGQTAMEKKQEEEQASLIQRRTELTESAPLLVRIKQGQDETPVGGGGDDALLVSRTSVEALNDVIQLHGKDQVGILGRIKDFRKKYSAGYAELALPLSDLLKKDADWVWEQQHQDAFDSIKASLQQAPFLALPDENESFSAKLAHLGRHHQTSLLKLERTGSQLERQLRERERENQSFQQQVGQLETQVQIREDILASRTSAAMRQQEGGYTDHASLRTATNSPHMSQRMARWLSFFVEYLRLELDKMRRRTFPSFAQAHAREYHEVD</sequence>
<dbReference type="Gene3D" id="3.30.70.270">
    <property type="match status" value="1"/>
</dbReference>
<accession>A0A2P4YHM5</accession>
<feature type="coiled-coil region" evidence="9">
    <location>
        <begin position="165"/>
        <end position="199"/>
    </location>
</feature>
<keyword evidence="3" id="KW-0963">Cytoplasm</keyword>
<dbReference type="EMBL" id="NCKW01002761">
    <property type="protein sequence ID" value="POM77283.1"/>
    <property type="molecule type" value="Genomic_DNA"/>
</dbReference>
<gene>
    <name evidence="10" type="ORF">PHPALM_5356</name>
</gene>
<evidence type="ECO:0000313" key="11">
    <source>
        <dbReference type="Proteomes" id="UP000237271"/>
    </source>
</evidence>
<dbReference type="AlphaFoldDB" id="A0A2P4YHM5"/>
<dbReference type="InterPro" id="IPR043128">
    <property type="entry name" value="Rev_trsase/Diguanyl_cyclase"/>
</dbReference>
<organism evidence="10 11">
    <name type="scientific">Phytophthora palmivora</name>
    <dbReference type="NCBI Taxonomy" id="4796"/>
    <lineage>
        <taxon>Eukaryota</taxon>
        <taxon>Sar</taxon>
        <taxon>Stramenopiles</taxon>
        <taxon>Oomycota</taxon>
        <taxon>Peronosporomycetes</taxon>
        <taxon>Peronosporales</taxon>
        <taxon>Peronosporaceae</taxon>
        <taxon>Phytophthora</taxon>
    </lineage>
</organism>
<dbReference type="InterPro" id="IPR043502">
    <property type="entry name" value="DNA/RNA_pol_sf"/>
</dbReference>
<dbReference type="OrthoDB" id="64311at2759"/>
<keyword evidence="4" id="KW-0853">WD repeat</keyword>
<keyword evidence="8" id="KW-0966">Cell projection</keyword>
<evidence type="ECO:0000256" key="5">
    <source>
        <dbReference type="ARBA" id="ARBA00022737"/>
    </source>
</evidence>
<protein>
    <submittedName>
        <fullName evidence="10">Pol protein</fullName>
    </submittedName>
</protein>
<dbReference type="Proteomes" id="UP000237271">
    <property type="component" value="Unassembled WGS sequence"/>
</dbReference>
<comment type="caution">
    <text evidence="10">The sequence shown here is derived from an EMBL/GenBank/DDBJ whole genome shotgun (WGS) entry which is preliminary data.</text>
</comment>
<dbReference type="PANTHER" id="PTHR14885:SF1">
    <property type="entry name" value="CILIA- AND FLAGELLA-ASSOCIATED PROTEIN 43"/>
    <property type="match status" value="1"/>
</dbReference>
<evidence type="ECO:0000256" key="6">
    <source>
        <dbReference type="ARBA" id="ARBA00023054"/>
    </source>
</evidence>
<dbReference type="GO" id="GO:0005930">
    <property type="term" value="C:axoneme"/>
    <property type="evidence" value="ECO:0007669"/>
    <property type="project" value="TreeGrafter"/>
</dbReference>
<keyword evidence="11" id="KW-1185">Reference proteome</keyword>
<comment type="subcellular location">
    <subcellularLocation>
        <location evidence="1">Cell projection</location>
        <location evidence="1">Cilium</location>
    </subcellularLocation>
    <subcellularLocation>
        <location evidence="2">Cytoplasm</location>
        <location evidence="2">Cytoskeleton</location>
    </subcellularLocation>
</comment>
<evidence type="ECO:0000313" key="10">
    <source>
        <dbReference type="EMBL" id="POM77283.1"/>
    </source>
</evidence>
<evidence type="ECO:0000256" key="4">
    <source>
        <dbReference type="ARBA" id="ARBA00022574"/>
    </source>
</evidence>
<keyword evidence="7" id="KW-0206">Cytoskeleton</keyword>
<keyword evidence="5" id="KW-0677">Repeat</keyword>
<evidence type="ECO:0000256" key="2">
    <source>
        <dbReference type="ARBA" id="ARBA00004245"/>
    </source>
</evidence>
<reference evidence="10 11" key="1">
    <citation type="journal article" date="2017" name="Genome Biol. Evol.">
        <title>Phytophthora megakarya and P. palmivora, closely related causal agents of cacao black pod rot, underwent increases in genome sizes and gene numbers by different mechanisms.</title>
        <authorList>
            <person name="Ali S.S."/>
            <person name="Shao J."/>
            <person name="Lary D.J."/>
            <person name="Kronmiller B."/>
            <person name="Shen D."/>
            <person name="Strem M.D."/>
            <person name="Amoako-Attah I."/>
            <person name="Akrofi A.Y."/>
            <person name="Begoude B.A."/>
            <person name="Ten Hoopen G.M."/>
            <person name="Coulibaly K."/>
            <person name="Kebe B.I."/>
            <person name="Melnick R.L."/>
            <person name="Guiltinan M.J."/>
            <person name="Tyler B.M."/>
            <person name="Meinhardt L.W."/>
            <person name="Bailey B.A."/>
        </authorList>
    </citation>
    <scope>NUCLEOTIDE SEQUENCE [LARGE SCALE GENOMIC DNA]</scope>
    <source>
        <strain evidence="11">sbr112.9</strain>
    </source>
</reference>